<dbReference type="RefSeq" id="WP_344182873.1">
    <property type="nucleotide sequence ID" value="NZ_BAAANC010000005.1"/>
</dbReference>
<feature type="compositionally biased region" description="Basic and acidic residues" evidence="1">
    <location>
        <begin position="267"/>
        <end position="282"/>
    </location>
</feature>
<reference evidence="4" key="1">
    <citation type="journal article" date="2019" name="Int. J. Syst. Evol. Microbiol.">
        <title>The Global Catalogue of Microorganisms (GCM) 10K type strain sequencing project: providing services to taxonomists for standard genome sequencing and annotation.</title>
        <authorList>
            <consortium name="The Broad Institute Genomics Platform"/>
            <consortium name="The Broad Institute Genome Sequencing Center for Infectious Disease"/>
            <person name="Wu L."/>
            <person name="Ma J."/>
        </authorList>
    </citation>
    <scope>NUCLEOTIDE SEQUENCE [LARGE SCALE GENOMIC DNA]</scope>
    <source>
        <strain evidence="4">JCM 14303</strain>
    </source>
</reference>
<evidence type="ECO:0000313" key="4">
    <source>
        <dbReference type="Proteomes" id="UP001500363"/>
    </source>
</evidence>
<keyword evidence="4" id="KW-1185">Reference proteome</keyword>
<dbReference type="Proteomes" id="UP001500363">
    <property type="component" value="Unassembled WGS sequence"/>
</dbReference>
<evidence type="ECO:0000256" key="1">
    <source>
        <dbReference type="SAM" id="MobiDB-lite"/>
    </source>
</evidence>
<feature type="compositionally biased region" description="Basic and acidic residues" evidence="1">
    <location>
        <begin position="148"/>
        <end position="161"/>
    </location>
</feature>
<dbReference type="Pfam" id="PF15646">
    <property type="entry name" value="Tox-REase-2"/>
    <property type="match status" value="1"/>
</dbReference>
<feature type="region of interest" description="Disordered" evidence="1">
    <location>
        <begin position="148"/>
        <end position="167"/>
    </location>
</feature>
<evidence type="ECO:0000259" key="2">
    <source>
        <dbReference type="Pfam" id="PF15646"/>
    </source>
</evidence>
<proteinExistence type="predicted"/>
<feature type="region of interest" description="Disordered" evidence="1">
    <location>
        <begin position="87"/>
        <end position="120"/>
    </location>
</feature>
<protein>
    <recommendedName>
        <fullName evidence="2">Tox-REase-2 domain-containing protein</fullName>
    </recommendedName>
</protein>
<dbReference type="InterPro" id="IPR028906">
    <property type="entry name" value="Tox-REase-2_dom"/>
</dbReference>
<name>A0ABP4NE08_9ACTN</name>
<feature type="domain" description="Tox-REase-2" evidence="2">
    <location>
        <begin position="322"/>
        <end position="435"/>
    </location>
</feature>
<feature type="region of interest" description="Disordered" evidence="1">
    <location>
        <begin position="267"/>
        <end position="290"/>
    </location>
</feature>
<sequence>MPSDLQRVARGLVECLDEVPQVVLHLQRTADRCRENAALAIVASQGRATVAAQQLDAAARACEAAAHYLSMAPPKAKAWAERLVGEGRSTNRPDAGSADRNKATGGVAERDSRGRTRRLEARFKPGETPEAGEAPLIRVARKAFEQLRAKQERDAEEREKEQPEEELEVELVVDPKGELRAAGKAAATAASEDDEEREEPKYEIAVDLGDAARELLEAMAAAGEQAWERAELVIAVDRVVARFEYGEEPVVPAAVVPVIDVELPEFERGDSESPLPDVDRRNGGGVADDADERPAAVDVDFNEYRERLTESGRVRPIVGSGPEMEFQRRHCGPIEFRLTTDDRLPRAVWADGLDTLLRRAQDAKYVAPASGKSFYRPDTLPPFLRRIAEEKNDHMLMKYREVISADDNPVEGLEIITNDLTAAAYFRDRMAELDIPGQVTVEQEDKA</sequence>
<organism evidence="3 4">
    <name type="scientific">Kribbella lupini</name>
    <dbReference type="NCBI Taxonomy" id="291602"/>
    <lineage>
        <taxon>Bacteria</taxon>
        <taxon>Bacillati</taxon>
        <taxon>Actinomycetota</taxon>
        <taxon>Actinomycetes</taxon>
        <taxon>Propionibacteriales</taxon>
        <taxon>Kribbellaceae</taxon>
        <taxon>Kribbella</taxon>
    </lineage>
</organism>
<gene>
    <name evidence="3" type="ORF">GCM10009741_74600</name>
</gene>
<evidence type="ECO:0000313" key="3">
    <source>
        <dbReference type="EMBL" id="GAA1558719.1"/>
    </source>
</evidence>
<dbReference type="EMBL" id="BAAANC010000005">
    <property type="protein sequence ID" value="GAA1558719.1"/>
    <property type="molecule type" value="Genomic_DNA"/>
</dbReference>
<comment type="caution">
    <text evidence="3">The sequence shown here is derived from an EMBL/GenBank/DDBJ whole genome shotgun (WGS) entry which is preliminary data.</text>
</comment>
<accession>A0ABP4NE08</accession>